<sequence length="465" mass="52066">MVKSKTIITANQHALIRLPSEGLKIVELRSGGTISLGKFGSFDVDAILGYAFGQSFEILDRSNVKPVKSLAPGLEDGEGAEEVAEAEPETEGELSKADLTSFFSTNAENNQQIIDIGSKVQSLTNQEIDELKKSGASSNIGQQIIEKIIAGHGGFDKKTIFSQQKYLRRKQQKFLRRFTVEYIGSSQLLQYYIEKDLPRVLDLSEETLGLILNYGNVRPGGKYLLVDETGGVILYAMMERMNGEGTIVLAHENEHPNHIALRYSDYPEELINQMVKPINWLQFLEPENEKIDLEILSQEEIDALKPTKQVQYEKRLKRSQDINSVIDMVQAGNFDGFISVSTLHLPSLLPEVLPAIGGSRPIVLYSQFKELLLETQHSLSNDKRVLAPSIFETRVRPYQTIIGRLHPMMTMRGFGGYVLWGTRVLPQENITAVGRGVSKKKKEESVGVESETEKPKEEGKQEVEN</sequence>
<evidence type="ECO:0000256" key="6">
    <source>
        <dbReference type="PIRNR" id="PIRNR038170"/>
    </source>
</evidence>
<keyword evidence="8" id="KW-0489">Methyltransferase</keyword>
<gene>
    <name evidence="8" type="ORF">CANTADRAFT_339375</name>
</gene>
<keyword evidence="9" id="KW-1185">Reference proteome</keyword>
<feature type="region of interest" description="Disordered" evidence="7">
    <location>
        <begin position="433"/>
        <end position="465"/>
    </location>
</feature>
<comment type="subunit">
    <text evidence="6">Heterotetramer.</text>
</comment>
<reference evidence="9" key="1">
    <citation type="submission" date="2016-05" db="EMBL/GenBank/DDBJ databases">
        <title>Comparative genomics of biotechnologically important yeasts.</title>
        <authorList>
            <consortium name="DOE Joint Genome Institute"/>
            <person name="Riley R."/>
            <person name="Haridas S."/>
            <person name="Wolfe K.H."/>
            <person name="Lopes M.R."/>
            <person name="Hittinger C.T."/>
            <person name="Goker M."/>
            <person name="Salamov A."/>
            <person name="Wisecaver J."/>
            <person name="Long T.M."/>
            <person name="Aerts A.L."/>
            <person name="Barry K."/>
            <person name="Choi C."/>
            <person name="Clum A."/>
            <person name="Coughlan A.Y."/>
            <person name="Deshpande S."/>
            <person name="Douglass A.P."/>
            <person name="Hanson S.J."/>
            <person name="Klenk H.-P."/>
            <person name="Labutti K."/>
            <person name="Lapidus A."/>
            <person name="Lindquist E."/>
            <person name="Lipzen A."/>
            <person name="Meier-Kolthoff J.P."/>
            <person name="Ohm R.A."/>
            <person name="Otillar R.P."/>
            <person name="Pangilinan J."/>
            <person name="Peng Y."/>
            <person name="Rokas A."/>
            <person name="Rosa C.A."/>
            <person name="Scheuner C."/>
            <person name="Sibirny A.A."/>
            <person name="Slot J.C."/>
            <person name="Stielow J.B."/>
            <person name="Sun H."/>
            <person name="Kurtzman C.P."/>
            <person name="Blackwell M."/>
            <person name="Grigoriev I.V."/>
            <person name="Jeffries T.W."/>
        </authorList>
    </citation>
    <scope>NUCLEOTIDE SEQUENCE [LARGE SCALE GENOMIC DNA]</scope>
    <source>
        <strain evidence="9">NRRL Y-17324</strain>
    </source>
</reference>
<dbReference type="GO" id="GO:0031515">
    <property type="term" value="C:tRNA (m1A) methyltransferase complex"/>
    <property type="evidence" value="ECO:0007669"/>
    <property type="project" value="UniProtKB-UniRule"/>
</dbReference>
<dbReference type="GO" id="GO:0030488">
    <property type="term" value="P:tRNA methylation"/>
    <property type="evidence" value="ECO:0007669"/>
    <property type="project" value="EnsemblFungi"/>
</dbReference>
<comment type="subcellular location">
    <subcellularLocation>
        <location evidence="1 6">Nucleus</location>
    </subcellularLocation>
</comment>
<organism evidence="8 9">
    <name type="scientific">Suhomyces tanzawaensis NRRL Y-17324</name>
    <dbReference type="NCBI Taxonomy" id="984487"/>
    <lineage>
        <taxon>Eukaryota</taxon>
        <taxon>Fungi</taxon>
        <taxon>Dikarya</taxon>
        <taxon>Ascomycota</taxon>
        <taxon>Saccharomycotina</taxon>
        <taxon>Pichiomycetes</taxon>
        <taxon>Debaryomycetaceae</taxon>
        <taxon>Suhomyces</taxon>
    </lineage>
</organism>
<dbReference type="GO" id="GO:0160107">
    <property type="term" value="F:tRNA (adenine(58)-N1)-methyltransferase activity"/>
    <property type="evidence" value="ECO:0007669"/>
    <property type="project" value="EnsemblFungi"/>
</dbReference>
<dbReference type="RefSeq" id="XP_020065094.1">
    <property type="nucleotide sequence ID" value="XM_020208551.1"/>
</dbReference>
<dbReference type="EMBL" id="KV453911">
    <property type="protein sequence ID" value="ODV79972.1"/>
    <property type="molecule type" value="Genomic_DNA"/>
</dbReference>
<evidence type="ECO:0000256" key="4">
    <source>
        <dbReference type="ARBA" id="ARBA00022694"/>
    </source>
</evidence>
<dbReference type="PIRSF" id="PIRSF038170">
    <property type="entry name" value="tRNA_m1A_mtfrase"/>
    <property type="match status" value="1"/>
</dbReference>
<proteinExistence type="inferred from homology"/>
<evidence type="ECO:0000256" key="5">
    <source>
        <dbReference type="ARBA" id="ARBA00023242"/>
    </source>
</evidence>
<feature type="compositionally biased region" description="Basic and acidic residues" evidence="7">
    <location>
        <begin position="441"/>
        <end position="465"/>
    </location>
</feature>
<dbReference type="PANTHER" id="PTHR12945:SF0">
    <property type="entry name" value="TRNA (ADENINE(58)-N(1))-METHYLTRANSFERASE NON-CATALYTIC SUBUNIT TRM6"/>
    <property type="match status" value="1"/>
</dbReference>
<accession>A0A1E4SKL6</accession>
<dbReference type="Pfam" id="PF04189">
    <property type="entry name" value="Gcd10p"/>
    <property type="match status" value="1"/>
</dbReference>
<comment type="function">
    <text evidence="6">Substrate-binding subunit of tRNA (adenine-N1-)-methyltransferase, which catalyzes the formation of N1-methyladenine at position 58 (m1A58) in initiator methionyl-tRNA.</text>
</comment>
<evidence type="ECO:0000256" key="3">
    <source>
        <dbReference type="ARBA" id="ARBA00021704"/>
    </source>
</evidence>
<dbReference type="InterPro" id="IPR017423">
    <property type="entry name" value="TRM6"/>
</dbReference>
<keyword evidence="8" id="KW-0808">Transferase</keyword>
<dbReference type="STRING" id="984487.A0A1E4SKL6"/>
<evidence type="ECO:0000256" key="2">
    <source>
        <dbReference type="ARBA" id="ARBA00008320"/>
    </source>
</evidence>
<protein>
    <recommendedName>
        <fullName evidence="3 6">tRNA (adenine(58)-N(1))-methyltransferase non-catalytic subunit TRM6</fullName>
    </recommendedName>
</protein>
<keyword evidence="4 6" id="KW-0819">tRNA processing</keyword>
<name>A0A1E4SKL6_9ASCO</name>
<dbReference type="AlphaFoldDB" id="A0A1E4SKL6"/>
<dbReference type="GeneID" id="30982688"/>
<dbReference type="PANTHER" id="PTHR12945">
    <property type="entry name" value="TRANSLATION INITIATION FACTOR EIF3-RELATED"/>
    <property type="match status" value="1"/>
</dbReference>
<dbReference type="Proteomes" id="UP000094285">
    <property type="component" value="Unassembled WGS sequence"/>
</dbReference>
<evidence type="ECO:0000256" key="1">
    <source>
        <dbReference type="ARBA" id="ARBA00004123"/>
    </source>
</evidence>
<comment type="similarity">
    <text evidence="2 6">Belongs to the TRM6/GCD10 family.</text>
</comment>
<dbReference type="GO" id="GO:0005634">
    <property type="term" value="C:nucleus"/>
    <property type="evidence" value="ECO:0007669"/>
    <property type="project" value="UniProtKB-SubCell"/>
</dbReference>
<evidence type="ECO:0000256" key="7">
    <source>
        <dbReference type="SAM" id="MobiDB-lite"/>
    </source>
</evidence>
<evidence type="ECO:0000313" key="9">
    <source>
        <dbReference type="Proteomes" id="UP000094285"/>
    </source>
</evidence>
<keyword evidence="5 6" id="KW-0539">Nucleus</keyword>
<evidence type="ECO:0000313" key="8">
    <source>
        <dbReference type="EMBL" id="ODV79972.1"/>
    </source>
</evidence>
<dbReference type="OrthoDB" id="10254665at2759"/>